<gene>
    <name evidence="1" type="ORF">MSIBF_A1390022</name>
</gene>
<evidence type="ECO:0000313" key="1">
    <source>
        <dbReference type="EMBL" id="CEG11346.1"/>
    </source>
</evidence>
<organism evidence="1">
    <name type="scientific">groundwater metagenome</name>
    <dbReference type="NCBI Taxonomy" id="717931"/>
    <lineage>
        <taxon>unclassified sequences</taxon>
        <taxon>metagenomes</taxon>
        <taxon>ecological metagenomes</taxon>
    </lineage>
</organism>
<sequence>MSNLLPKYPSSKGIKSKESLYLPRHDGKFISDKGGLDKNIIWNVEDIIGFIFPKIYQPKYNEIATKFINFVLEYEKTGKEEITKFVNDNNYSRSTLENEIIPKMVSFGLLKREREQAKSGKSRYLILSDSLTFSNYLERIASAWSMVVLTARQKRKVKNNDKI</sequence>
<accession>A0A098E778</accession>
<protein>
    <submittedName>
        <fullName evidence="1">Uncharacterized protein</fullName>
    </submittedName>
</protein>
<reference evidence="1" key="1">
    <citation type="submission" date="2014-09" db="EMBL/GenBank/DDBJ databases">
        <authorList>
            <person name="Probst J Alexander"/>
        </authorList>
    </citation>
    <scope>NUCLEOTIDE SEQUENCE</scope>
</reference>
<proteinExistence type="predicted"/>
<name>A0A098E778_9ZZZZ</name>
<dbReference type="EMBL" id="CCXY01000045">
    <property type="protein sequence ID" value="CEG11346.1"/>
    <property type="molecule type" value="Genomic_DNA"/>
</dbReference>
<dbReference type="AlphaFoldDB" id="A0A098E778"/>